<dbReference type="PROSITE" id="PS00137">
    <property type="entry name" value="SUBTILASE_HIS"/>
    <property type="match status" value="1"/>
</dbReference>
<gene>
    <name evidence="9" type="ORF">OFBG_00474</name>
</gene>
<dbReference type="PROSITE" id="PS00138">
    <property type="entry name" value="SUBTILASE_SER"/>
    <property type="match status" value="1"/>
</dbReference>
<protein>
    <submittedName>
        <fullName evidence="9">Peptidase, S8/S53 family</fullName>
        <ecNumber evidence="9">3.4.21.-</ecNumber>
    </submittedName>
</protein>
<keyword evidence="5 6" id="KW-0720">Serine protease</keyword>
<evidence type="ECO:0000256" key="7">
    <source>
        <dbReference type="SAM" id="SignalP"/>
    </source>
</evidence>
<feature type="signal peptide" evidence="7">
    <location>
        <begin position="1"/>
        <end position="32"/>
    </location>
</feature>
<dbReference type="HOGENOM" id="CLU_569664_0_0_4"/>
<dbReference type="Pfam" id="PF00082">
    <property type="entry name" value="Peptidase_S8"/>
    <property type="match status" value="1"/>
</dbReference>
<dbReference type="PROSITE" id="PS51892">
    <property type="entry name" value="SUBTILASE"/>
    <property type="match status" value="1"/>
</dbReference>
<dbReference type="PANTHER" id="PTHR43806:SF11">
    <property type="entry name" value="CEREVISIN-RELATED"/>
    <property type="match status" value="1"/>
</dbReference>
<dbReference type="InterPro" id="IPR034061">
    <property type="entry name" value="Peptidases_S8_Autotransporter"/>
</dbReference>
<name>C3X8C0_OXAFO</name>
<feature type="active site" description="Charge relay system" evidence="6">
    <location>
        <position position="73"/>
    </location>
</feature>
<evidence type="ECO:0000256" key="2">
    <source>
        <dbReference type="ARBA" id="ARBA00022670"/>
    </source>
</evidence>
<keyword evidence="4 6" id="KW-0378">Hydrolase</keyword>
<keyword evidence="3 7" id="KW-0732">Signal</keyword>
<keyword evidence="2 6" id="KW-0645">Protease</keyword>
<evidence type="ECO:0000256" key="6">
    <source>
        <dbReference type="PROSITE-ProRule" id="PRU01240"/>
    </source>
</evidence>
<evidence type="ECO:0000256" key="1">
    <source>
        <dbReference type="ARBA" id="ARBA00011073"/>
    </source>
</evidence>
<evidence type="ECO:0000313" key="10">
    <source>
        <dbReference type="Proteomes" id="UP000005089"/>
    </source>
</evidence>
<dbReference type="InterPro" id="IPR000209">
    <property type="entry name" value="Peptidase_S8/S53_dom"/>
</dbReference>
<feature type="domain" description="Peptidase S8/S53" evidence="8">
    <location>
        <begin position="64"/>
        <end position="351"/>
    </location>
</feature>
<evidence type="ECO:0000256" key="5">
    <source>
        <dbReference type="ARBA" id="ARBA00022825"/>
    </source>
</evidence>
<dbReference type="InterPro" id="IPR036852">
    <property type="entry name" value="Peptidase_S8/S53_dom_sf"/>
</dbReference>
<dbReference type="SUPFAM" id="SSF52743">
    <property type="entry name" value="Subtilisin-like"/>
    <property type="match status" value="1"/>
</dbReference>
<dbReference type="eggNOG" id="COG1404">
    <property type="taxonomic scope" value="Bacteria"/>
</dbReference>
<dbReference type="Proteomes" id="UP000005089">
    <property type="component" value="Unassembled WGS sequence"/>
</dbReference>
<dbReference type="AlphaFoldDB" id="C3X8C0"/>
<dbReference type="STRING" id="847.BRW83_1772"/>
<dbReference type="EMBL" id="GG658170">
    <property type="protein sequence ID" value="EEO29446.1"/>
    <property type="molecule type" value="Genomic_DNA"/>
</dbReference>
<evidence type="ECO:0000313" key="9">
    <source>
        <dbReference type="EMBL" id="EEO29446.1"/>
    </source>
</evidence>
<feature type="active site" description="Charge relay system" evidence="6">
    <location>
        <position position="105"/>
    </location>
</feature>
<dbReference type="GO" id="GO:0004252">
    <property type="term" value="F:serine-type endopeptidase activity"/>
    <property type="evidence" value="ECO:0007669"/>
    <property type="project" value="UniProtKB-UniRule"/>
</dbReference>
<dbReference type="InterPro" id="IPR022398">
    <property type="entry name" value="Peptidase_S8_His-AS"/>
</dbReference>
<dbReference type="InterPro" id="IPR015500">
    <property type="entry name" value="Peptidase_S8_subtilisin-rel"/>
</dbReference>
<evidence type="ECO:0000256" key="4">
    <source>
        <dbReference type="ARBA" id="ARBA00022801"/>
    </source>
</evidence>
<dbReference type="Gene3D" id="3.40.50.200">
    <property type="entry name" value="Peptidase S8/S53 domain"/>
    <property type="match status" value="1"/>
</dbReference>
<keyword evidence="10" id="KW-1185">Reference proteome</keyword>
<evidence type="ECO:0000259" key="8">
    <source>
        <dbReference type="Pfam" id="PF00082"/>
    </source>
</evidence>
<feature type="chain" id="PRO_5002932947" evidence="7">
    <location>
        <begin position="33"/>
        <end position="479"/>
    </location>
</feature>
<organism evidence="9 10">
    <name type="scientific">Oxalobacter formigenes OXCC13</name>
    <dbReference type="NCBI Taxonomy" id="556269"/>
    <lineage>
        <taxon>Bacteria</taxon>
        <taxon>Pseudomonadati</taxon>
        <taxon>Pseudomonadota</taxon>
        <taxon>Betaproteobacteria</taxon>
        <taxon>Burkholderiales</taxon>
        <taxon>Oxalobacteraceae</taxon>
        <taxon>Oxalobacter</taxon>
    </lineage>
</organism>
<dbReference type="CDD" id="cd04848">
    <property type="entry name" value="Peptidases_S8_Autotransporter_serine_protease_like"/>
    <property type="match status" value="1"/>
</dbReference>
<comment type="similarity">
    <text evidence="1 6">Belongs to the peptidase S8 family.</text>
</comment>
<feature type="active site" description="Charge relay system" evidence="6">
    <location>
        <position position="314"/>
    </location>
</feature>
<sequence length="479" mass="51861">MRGYTPMNAGKGLQTCLLAILASLLIAGPVHALTPNDFETQEYRNSTGLWVINASQAYAKGYTGKGITLGVLDTGVNSGHFEFQGKDIVWVPCKGYIYDWVTNGHGSHVAGIMAANRDGADIPGNMHGVAFDANLIAMGTFLDGVHESPMGELIKAVLARPDVKIVNNSWGDSLFFLDALFTAKSNEEKTKTLTELRDVISGYRADSFLENLAQQDKLMVFAAGNAGHRGPSAPASFRSFLPDLDNWISVVALDSTGGRISMASDGKTKVLTDSAIPTYSELAMGAEEYTLAAPGTWINSVDATGGYTELIGTSMAAPYVSGTLGLVQQAFPWMSARQMADTVLSTADRSFNAPKSIISIGEDRVTDSGTGKPITKLEIRLQLVDKGNNYWDRNQTTVAIPSAGTPERTRLETYLRQYYQENETLVYGYYGIKTPDEFIAAFFATEDNPYEITLSDGTLYGTLYGSIQKVPFDQISDRG</sequence>
<proteinExistence type="inferred from homology"/>
<reference evidence="9 10" key="1">
    <citation type="submission" date="2009-02" db="EMBL/GenBank/DDBJ databases">
        <title>The Genome Sequence of Oxalobacter formigenes OXCC13.</title>
        <authorList>
            <consortium name="The Broad Institute Genome Sequencing Platform"/>
            <person name="Ward D."/>
            <person name="Young S.K."/>
            <person name="Kodira C.D."/>
            <person name="Zeng Q."/>
            <person name="Koehrsen M."/>
            <person name="Alvarado L."/>
            <person name="Berlin A."/>
            <person name="Borenstein D."/>
            <person name="Chen Z."/>
            <person name="Engels R."/>
            <person name="Freedman E."/>
            <person name="Gellesch M."/>
            <person name="Goldberg J."/>
            <person name="Griggs A."/>
            <person name="Gujja S."/>
            <person name="Heiman D."/>
            <person name="Hepburn T."/>
            <person name="Howarth C."/>
            <person name="Jen D."/>
            <person name="Larson L."/>
            <person name="Lewis B."/>
            <person name="Mehta T."/>
            <person name="Park D."/>
            <person name="Pearson M."/>
            <person name="Roberts A."/>
            <person name="Saif S."/>
            <person name="Shea T."/>
            <person name="Shenoy N."/>
            <person name="Sisk P."/>
            <person name="Stolte C."/>
            <person name="Sykes S."/>
            <person name="Walk T."/>
            <person name="White J."/>
            <person name="Yandava C."/>
            <person name="Allison M.J."/>
            <person name="Lander E."/>
            <person name="Nusbaum C."/>
            <person name="Galagan J."/>
            <person name="Birren B."/>
        </authorList>
    </citation>
    <scope>NUCLEOTIDE SEQUENCE [LARGE SCALE GENOMIC DNA]</scope>
    <source>
        <strain evidence="9 10">OXCC13</strain>
    </source>
</reference>
<accession>C3X8C0</accession>
<dbReference type="InterPro" id="IPR023828">
    <property type="entry name" value="Peptidase_S8_Ser-AS"/>
</dbReference>
<dbReference type="InterPro" id="IPR050131">
    <property type="entry name" value="Peptidase_S8_subtilisin-like"/>
</dbReference>
<dbReference type="GO" id="GO:0006508">
    <property type="term" value="P:proteolysis"/>
    <property type="evidence" value="ECO:0007669"/>
    <property type="project" value="UniProtKB-KW"/>
</dbReference>
<dbReference type="PANTHER" id="PTHR43806">
    <property type="entry name" value="PEPTIDASE S8"/>
    <property type="match status" value="1"/>
</dbReference>
<evidence type="ECO:0000256" key="3">
    <source>
        <dbReference type="ARBA" id="ARBA00022729"/>
    </source>
</evidence>
<dbReference type="PRINTS" id="PR00723">
    <property type="entry name" value="SUBTILISIN"/>
</dbReference>
<dbReference type="EC" id="3.4.21.-" evidence="9"/>